<dbReference type="Proteomes" id="UP000265816">
    <property type="component" value="Unassembled WGS sequence"/>
</dbReference>
<reference evidence="1 2" key="1">
    <citation type="submission" date="2018-08" db="EMBL/GenBank/DDBJ databases">
        <title>Bacillus jemisoniae sp. nov., Bacillus chryseoplanitiae sp. nov., Bacillus resnikiae sp. nov., and Bacillus frankliniae sp. nov., isolated from Viking spacecraft and associated surfaces.</title>
        <authorList>
            <person name="Seuylemezian A."/>
            <person name="Vaishampayan P."/>
        </authorList>
    </citation>
    <scope>NUCLEOTIDE SEQUENCE [LARGE SCALE GENOMIC DNA]</scope>
    <source>
        <strain evidence="1 2">JJ-247</strain>
    </source>
</reference>
<name>A0A398BHB1_9BACI</name>
<evidence type="ECO:0000313" key="2">
    <source>
        <dbReference type="Proteomes" id="UP000265816"/>
    </source>
</evidence>
<accession>A0A398BHB1</accession>
<evidence type="ECO:0000313" key="1">
    <source>
        <dbReference type="EMBL" id="RID89004.1"/>
    </source>
</evidence>
<protein>
    <submittedName>
        <fullName evidence="1">Uncharacterized protein</fullName>
    </submittedName>
</protein>
<dbReference type="RefSeq" id="WP_119110916.1">
    <property type="nucleotide sequence ID" value="NZ_CBCSEO010000001.1"/>
</dbReference>
<dbReference type="EMBL" id="QWVT01000001">
    <property type="protein sequence ID" value="RID89004.1"/>
    <property type="molecule type" value="Genomic_DNA"/>
</dbReference>
<keyword evidence="2" id="KW-1185">Reference proteome</keyword>
<dbReference type="OrthoDB" id="9908349at2"/>
<sequence length="73" mass="8198">MTSVKGMTWGTPEFTALAKKAERSAQADGEFRELVSDVCKAVETTPISDDCRLKARYEIKYAFDLYELDDIDG</sequence>
<dbReference type="AlphaFoldDB" id="A0A398BHB1"/>
<organism evidence="1 2">
    <name type="scientific">Mesobacillus zeae</name>
    <dbReference type="NCBI Taxonomy" id="1917180"/>
    <lineage>
        <taxon>Bacteria</taxon>
        <taxon>Bacillati</taxon>
        <taxon>Bacillota</taxon>
        <taxon>Bacilli</taxon>
        <taxon>Bacillales</taxon>
        <taxon>Bacillaceae</taxon>
        <taxon>Mesobacillus</taxon>
    </lineage>
</organism>
<comment type="caution">
    <text evidence="1">The sequence shown here is derived from an EMBL/GenBank/DDBJ whole genome shotgun (WGS) entry which is preliminary data.</text>
</comment>
<proteinExistence type="predicted"/>
<gene>
    <name evidence="1" type="ORF">D1970_00440</name>
</gene>